<dbReference type="Gene3D" id="3.40.50.150">
    <property type="entry name" value="Vaccinia Virus protein VP39"/>
    <property type="match status" value="1"/>
</dbReference>
<name>A0A5C6XIC9_9DELT</name>
<gene>
    <name evidence="1" type="ORF">FRC98_05075</name>
</gene>
<dbReference type="Proteomes" id="UP000321412">
    <property type="component" value="Unassembled WGS sequence"/>
</dbReference>
<dbReference type="OrthoDB" id="9801692at2"/>
<keyword evidence="1" id="KW-0808">Transferase</keyword>
<dbReference type="EMBL" id="VOSM01000002">
    <property type="protein sequence ID" value="TXD38635.1"/>
    <property type="molecule type" value="Genomic_DNA"/>
</dbReference>
<protein>
    <submittedName>
        <fullName evidence="1">Class I SAM-dependent methyltransferase</fullName>
    </submittedName>
</protein>
<proteinExistence type="predicted"/>
<comment type="caution">
    <text evidence="1">The sequence shown here is derived from an EMBL/GenBank/DDBJ whole genome shotgun (WGS) entry which is preliminary data.</text>
</comment>
<keyword evidence="1" id="KW-0489">Methyltransferase</keyword>
<reference evidence="1 2" key="1">
    <citation type="submission" date="2019-08" db="EMBL/GenBank/DDBJ databases">
        <title>Bradymonadales sp. TMQ4.</title>
        <authorList>
            <person name="Liang Q."/>
        </authorList>
    </citation>
    <scope>NUCLEOTIDE SEQUENCE [LARGE SCALE GENOMIC DNA]</scope>
    <source>
        <strain evidence="1 2">TMQ4</strain>
    </source>
</reference>
<accession>A0A5C6XIC9</accession>
<dbReference type="InterPro" id="IPR029063">
    <property type="entry name" value="SAM-dependent_MTases_sf"/>
</dbReference>
<dbReference type="SUPFAM" id="SSF53335">
    <property type="entry name" value="S-adenosyl-L-methionine-dependent methyltransferases"/>
    <property type="match status" value="1"/>
</dbReference>
<sequence>MLVALVVGLTACSSNEPKSDEMPVEEEVAAEAAAMEAEEEADPETAPSMSVEARLEAAANGAHRSEANRARNEARHPVETLTFFGLSDDMTVVELSPGRGWYTEVLAPVLAENGKLVAGNLMVDPEDPESYYSKASVAYEAWVGENTDTLGEVEVGTFAPPTMVEIGDAESADMVVTFRNMHGWYNNDILDAALEAVHETLKPGGIFGVVQHRAAEGSDPAVTAPKGYLPQDFVIATVEAAGFELVESSEINANPNDTRDYEDGVWALPPSLRGGEETAEQFKAIGESDRMTLKFVKVDAE</sequence>
<dbReference type="PIRSF" id="PIRSF031679">
    <property type="entry name" value="Mtase_Alr7345_prd"/>
    <property type="match status" value="1"/>
</dbReference>
<evidence type="ECO:0000313" key="2">
    <source>
        <dbReference type="Proteomes" id="UP000321412"/>
    </source>
</evidence>
<organism evidence="1 2">
    <name type="scientific">Lujinxingia vulgaris</name>
    <dbReference type="NCBI Taxonomy" id="2600176"/>
    <lineage>
        <taxon>Bacteria</taxon>
        <taxon>Deltaproteobacteria</taxon>
        <taxon>Bradymonadales</taxon>
        <taxon>Lujinxingiaceae</taxon>
        <taxon>Lujinxingia</taxon>
    </lineage>
</organism>
<keyword evidence="2" id="KW-1185">Reference proteome</keyword>
<dbReference type="GO" id="GO:0008168">
    <property type="term" value="F:methyltransferase activity"/>
    <property type="evidence" value="ECO:0007669"/>
    <property type="project" value="UniProtKB-KW"/>
</dbReference>
<dbReference type="GO" id="GO:0032259">
    <property type="term" value="P:methylation"/>
    <property type="evidence" value="ECO:0007669"/>
    <property type="project" value="UniProtKB-KW"/>
</dbReference>
<evidence type="ECO:0000313" key="1">
    <source>
        <dbReference type="EMBL" id="TXD38635.1"/>
    </source>
</evidence>
<dbReference type="AlphaFoldDB" id="A0A5C6XIC9"/>
<dbReference type="InterPro" id="IPR016980">
    <property type="entry name" value="S-AdoMet-dep_MeTrfase_Alr7345"/>
</dbReference>